<feature type="compositionally biased region" description="Low complexity" evidence="2">
    <location>
        <begin position="680"/>
        <end position="691"/>
    </location>
</feature>
<feature type="domain" description="BRCT" evidence="3">
    <location>
        <begin position="1"/>
        <end position="74"/>
    </location>
</feature>
<dbReference type="Pfam" id="PF12738">
    <property type="entry name" value="PTCB-BRCT"/>
    <property type="match status" value="1"/>
</dbReference>
<dbReference type="InterPro" id="IPR053036">
    <property type="entry name" value="CellCycle_DNARepair_Reg"/>
</dbReference>
<dbReference type="InterPro" id="IPR036420">
    <property type="entry name" value="BRCT_dom_sf"/>
</dbReference>
<dbReference type="CDD" id="cd18432">
    <property type="entry name" value="BRCT_PAXIP1_rpt6_like"/>
    <property type="match status" value="1"/>
</dbReference>
<feature type="domain" description="BRCT" evidence="3">
    <location>
        <begin position="887"/>
        <end position="954"/>
    </location>
</feature>
<dbReference type="CDD" id="cd18436">
    <property type="entry name" value="BRCT_BRC1_like_rpt2"/>
    <property type="match status" value="1"/>
</dbReference>
<feature type="compositionally biased region" description="Basic residues" evidence="2">
    <location>
        <begin position="501"/>
        <end position="519"/>
    </location>
</feature>
<dbReference type="GO" id="GO:1990683">
    <property type="term" value="P:DNA double-strand break attachment to nuclear envelope"/>
    <property type="evidence" value="ECO:0007669"/>
    <property type="project" value="TreeGrafter"/>
</dbReference>
<dbReference type="InterPro" id="IPR025337">
    <property type="entry name" value="Questin_oxidase-like"/>
</dbReference>
<feature type="compositionally biased region" description="Basic and acidic residues" evidence="2">
    <location>
        <begin position="755"/>
        <end position="782"/>
    </location>
</feature>
<evidence type="ECO:0000256" key="2">
    <source>
        <dbReference type="SAM" id="MobiDB-lite"/>
    </source>
</evidence>
<dbReference type="Gene3D" id="3.40.50.10190">
    <property type="entry name" value="BRCT domain"/>
    <property type="match status" value="5"/>
</dbReference>
<evidence type="ECO:0000259" key="3">
    <source>
        <dbReference type="PROSITE" id="PS50172"/>
    </source>
</evidence>
<dbReference type="InterPro" id="IPR001357">
    <property type="entry name" value="BRCT_dom"/>
</dbReference>
<protein>
    <recommendedName>
        <fullName evidence="3">BRCT domain-containing protein</fullName>
    </recommendedName>
</protein>
<dbReference type="GO" id="GO:0005634">
    <property type="term" value="C:nucleus"/>
    <property type="evidence" value="ECO:0007669"/>
    <property type="project" value="TreeGrafter"/>
</dbReference>
<keyword evidence="1" id="KW-0560">Oxidoreductase</keyword>
<accession>A0A4R0RT61</accession>
<evidence type="ECO:0000313" key="5">
    <source>
        <dbReference type="Proteomes" id="UP000292702"/>
    </source>
</evidence>
<reference evidence="4 5" key="1">
    <citation type="submission" date="2018-11" db="EMBL/GenBank/DDBJ databases">
        <title>Genome assembly of Steccherinum ochraceum LE-BIN_3174, the white-rot fungus of the Steccherinaceae family (The Residual Polyporoid clade, Polyporales, Basidiomycota).</title>
        <authorList>
            <person name="Fedorova T.V."/>
            <person name="Glazunova O.A."/>
            <person name="Landesman E.O."/>
            <person name="Moiseenko K.V."/>
            <person name="Psurtseva N.V."/>
            <person name="Savinova O.S."/>
            <person name="Shakhova N.V."/>
            <person name="Tyazhelova T.V."/>
            <person name="Vasina D.V."/>
        </authorList>
    </citation>
    <scope>NUCLEOTIDE SEQUENCE [LARGE SCALE GENOMIC DNA]</scope>
    <source>
        <strain evidence="4 5">LE-BIN_3174</strain>
    </source>
</reference>
<feature type="compositionally biased region" description="Acidic residues" evidence="2">
    <location>
        <begin position="791"/>
        <end position="804"/>
    </location>
</feature>
<name>A0A4R0RT61_9APHY</name>
<dbReference type="CDD" id="cd17743">
    <property type="entry name" value="BRCT_BRC1_like_rpt5"/>
    <property type="match status" value="1"/>
</dbReference>
<evidence type="ECO:0000256" key="1">
    <source>
        <dbReference type="ARBA" id="ARBA00023002"/>
    </source>
</evidence>
<dbReference type="Pfam" id="PF14027">
    <property type="entry name" value="Questin_oxidase"/>
    <property type="match status" value="1"/>
</dbReference>
<dbReference type="GO" id="GO:0016491">
    <property type="term" value="F:oxidoreductase activity"/>
    <property type="evidence" value="ECO:0007669"/>
    <property type="project" value="UniProtKB-KW"/>
</dbReference>
<dbReference type="Pfam" id="PF16589">
    <property type="entry name" value="BRCT_2"/>
    <property type="match status" value="1"/>
</dbReference>
<dbReference type="GO" id="GO:0006302">
    <property type="term" value="P:double-strand break repair"/>
    <property type="evidence" value="ECO:0007669"/>
    <property type="project" value="TreeGrafter"/>
</dbReference>
<proteinExistence type="predicted"/>
<dbReference type="SUPFAM" id="SSF52113">
    <property type="entry name" value="BRCT domain"/>
    <property type="match status" value="4"/>
</dbReference>
<dbReference type="EMBL" id="RWJN01000167">
    <property type="protein sequence ID" value="TCD65714.1"/>
    <property type="molecule type" value="Genomic_DNA"/>
</dbReference>
<dbReference type="STRING" id="92696.A0A4R0RT61"/>
<dbReference type="Pfam" id="PF16770">
    <property type="entry name" value="RTT107_BRCT_5"/>
    <property type="match status" value="1"/>
</dbReference>
<feature type="compositionally biased region" description="Acidic residues" evidence="2">
    <location>
        <begin position="483"/>
        <end position="496"/>
    </location>
</feature>
<feature type="domain" description="BRCT" evidence="3">
    <location>
        <begin position="324"/>
        <end position="399"/>
    </location>
</feature>
<dbReference type="SMART" id="SM00292">
    <property type="entry name" value="BRCT"/>
    <property type="match status" value="6"/>
</dbReference>
<feature type="region of interest" description="Disordered" evidence="2">
    <location>
        <begin position="1460"/>
        <end position="1481"/>
    </location>
</feature>
<feature type="compositionally biased region" description="Basic residues" evidence="2">
    <location>
        <begin position="567"/>
        <end position="576"/>
    </location>
</feature>
<sequence length="1592" mass="175180">MAQLFDGVRYALSSTLDQDEKDRLSSLLDQNGATPFFPSNQRLTHYITVSLPTNQPIDELPVESDAHVVTPFWVDRSAVLAAIQDESGFSPDPSLIFSGVCAAACELTDADVDLLSAGITALGGQWRSALTKEVTHLFAVSTDGGKYQTGLHFKEDIGLRLLVPHWFDDCVRFGRNVDTEAYEWPEPRVFEVGFAKEGGERSRSRSPQKLTAEKQAFYASIMQTGPPPKPKSVWNGLKIMLSLEMTESQMTAHEADIEREGGVVVDDVDEADVVIMRYRSGPIFVKAYRANKTIGTPAWLWFVRSTGKKSRPTDQLLHYPIPSRSIEGFSAHRITITNYTGQDREYLKKLILILGAEFTADMTGNNTVVVAATRDGKKTQKADSWSIPVVNHLWLEDCFVQWRHLAQTPDRYTDYPPGLDFSKLLTQRSLVKVGYDPSDLDLIQKEVEAEERGEPMGTNPILSFLATGQSAKEVEDVVMADDGADQDLQMDVDDEPTTTAKKTRAKPTPKPKSTSRKPASRTALPQDDDEVESETPAVKTRSKRASMAGKKGGRRAVESEDEDVSPTKKRVSPRKRALADEHEGGEEDEQPKPLKKPAIKRTYGSSSRAPPPEPEETDREGTPPAVSPSKTSLHTPKRTVSVLVPTYEQVKSASKSSLGRDAEPPVSPKRGRKSLDESKPGPSSRSPVSSLSPPPSPQRTRKTSSTRHPATPAGPSHVVATPVTLGRSPSKRSAATRATQKLREEVMPDVLNFQKELKRGNVRSTWDHEQQASAKKAKESAKGKKRVSMGDGDEEEEQQEEQEEQPDRKRRRSSNGAAVKQGKGKGRAPTVSDDEDEENDGSVAGRPAKSSKADAKATTATGKNSGRISKKDPASIKIMTTQVILAEDVTKAMIKLGVSFTTKASECTHLVARSIVRTEKFLCAMAAGPIIVTDKWIQTCVKTKHILVEDDFLLKDPESEKKYNFVLTEALERARESEGKLFAGMTFVITPKIPIDTKLLKSVVTASGGQIHLHATPTYRALKNNTNKLVVSCPADITIWRNLLEQGIPVYSQELILNSALTQEIDRDNPLYQNKLDALFTVPAPAPRASLLTPSRLAGPTQKAAKELIELMQDNHKKLHIFFNDKQFHNHSTHHLLAIYSMGADADLLKDAYSTHVAYQRPAIPPPGPITKENWKDHLDDERYYQSYLTFFSDLLLANGPTSILEEYILSKDANVVPGKEKEPPQMLGRYLGGFLHPLIHSGYGAEFGQLGMWAEGLSEACVQTSLPRDILPDALFDNLAPSTPSLISRVASLTLSSRAGAGDGGVHALSILGRVVKDPAFSRTAVGLPAPADENAVARVVAVCKDKLLKFFEEWTVGHTREDLDKKFEEVMWMNAVIYGVGGWSDRAHSKDPSKEFNGDFFLMHLVTSSLFLPSVMSYLPPATAAFLLRTYFLTTLVLYIARGRPALPIADFYSAVTDAPKPPGPQPTPSQGVFGPDQQYTNPPVAKKNWIDEGGPKIITPNPWLAIIQSTLTHPDEHLCKAQRSLLHYASMFGATAPGAFSTLKGDLDGAEHLDGTIFIRIAGLTQNRLGWVREGEDEKSWDNHGFFEA</sequence>
<keyword evidence="5" id="KW-1185">Reference proteome</keyword>
<dbReference type="PANTHER" id="PTHR47667">
    <property type="entry name" value="REGULATOR OF TY1 TRANSPOSITION PROTEIN 107"/>
    <property type="match status" value="1"/>
</dbReference>
<comment type="caution">
    <text evidence="4">The sequence shown here is derived from an EMBL/GenBank/DDBJ whole genome shotgun (WGS) entry which is preliminary data.</text>
</comment>
<feature type="domain" description="BRCT" evidence="3">
    <location>
        <begin position="92"/>
        <end position="184"/>
    </location>
</feature>
<evidence type="ECO:0000313" key="4">
    <source>
        <dbReference type="EMBL" id="TCD65714.1"/>
    </source>
</evidence>
<organism evidence="4 5">
    <name type="scientific">Steccherinum ochraceum</name>
    <dbReference type="NCBI Taxonomy" id="92696"/>
    <lineage>
        <taxon>Eukaryota</taxon>
        <taxon>Fungi</taxon>
        <taxon>Dikarya</taxon>
        <taxon>Basidiomycota</taxon>
        <taxon>Agaricomycotina</taxon>
        <taxon>Agaricomycetes</taxon>
        <taxon>Polyporales</taxon>
        <taxon>Steccherinaceae</taxon>
        <taxon>Steccherinum</taxon>
    </lineage>
</organism>
<dbReference type="Proteomes" id="UP000292702">
    <property type="component" value="Unassembled WGS sequence"/>
</dbReference>
<dbReference type="GO" id="GO:0035361">
    <property type="term" value="C:Cul8-RING ubiquitin ligase complex"/>
    <property type="evidence" value="ECO:0007669"/>
    <property type="project" value="TreeGrafter"/>
</dbReference>
<gene>
    <name evidence="4" type="ORF">EIP91_002290</name>
</gene>
<feature type="region of interest" description="Disordered" evidence="2">
    <location>
        <begin position="483"/>
        <end position="870"/>
    </location>
</feature>
<dbReference type="OrthoDB" id="342264at2759"/>
<dbReference type="PROSITE" id="PS50172">
    <property type="entry name" value="BRCT"/>
    <property type="match status" value="4"/>
</dbReference>
<dbReference type="PANTHER" id="PTHR47667:SF1">
    <property type="entry name" value="REGULATOR OF TY1 TRANSPOSITION PROTEIN 107"/>
    <property type="match status" value="1"/>
</dbReference>